<sequence length="117" mass="13588">MVSREDVKRFLSDFHTKLSVFSILFRDERGKNSRALLELEITPTSRREIIEELELNDYCEGPLEDTLYGVAPMWVFGKVIRKKEVYIKVSMGRPGSNVICISFHVAEKPMVYPFKSK</sequence>
<accession>A0A1Q5PIM6</accession>
<dbReference type="OrthoDB" id="1366475at2"/>
<dbReference type="STRING" id="1797110.A3841_08745"/>
<proteinExistence type="predicted"/>
<dbReference type="EMBL" id="LVWA01000002">
    <property type="protein sequence ID" value="OKL42075.1"/>
    <property type="molecule type" value="Genomic_DNA"/>
</dbReference>
<comment type="caution">
    <text evidence="1">The sequence shown here is derived from an EMBL/GenBank/DDBJ whole genome shotgun (WGS) entry which is preliminary data.</text>
</comment>
<dbReference type="Proteomes" id="UP000186551">
    <property type="component" value="Unassembled WGS sequence"/>
</dbReference>
<keyword evidence="2" id="KW-1185">Reference proteome</keyword>
<evidence type="ECO:0000313" key="2">
    <source>
        <dbReference type="Proteomes" id="UP000186551"/>
    </source>
</evidence>
<name>A0A1Q5PIM6_9BACT</name>
<evidence type="ECO:0000313" key="1">
    <source>
        <dbReference type="EMBL" id="OKL42075.1"/>
    </source>
</evidence>
<protein>
    <submittedName>
        <fullName evidence="1">Toxin</fullName>
    </submittedName>
</protein>
<reference evidence="1 2" key="1">
    <citation type="submission" date="2016-03" db="EMBL/GenBank/DDBJ databases">
        <title>Genome sequence of Pontibacter sp. nov., of the family cytophagaceae, isolated from marine sediment of the Yellow Sea, China.</title>
        <authorList>
            <person name="Zhang G."/>
            <person name="Zhang R."/>
        </authorList>
    </citation>
    <scope>NUCLEOTIDE SEQUENCE [LARGE SCALE GENOMIC DNA]</scope>
    <source>
        <strain evidence="1 2">S10-8</strain>
    </source>
</reference>
<gene>
    <name evidence="1" type="ORF">A3841_08745</name>
</gene>
<organism evidence="1 2">
    <name type="scientific">Pontibacter flavimaris</name>
    <dbReference type="NCBI Taxonomy" id="1797110"/>
    <lineage>
        <taxon>Bacteria</taxon>
        <taxon>Pseudomonadati</taxon>
        <taxon>Bacteroidota</taxon>
        <taxon>Cytophagia</taxon>
        <taxon>Cytophagales</taxon>
        <taxon>Hymenobacteraceae</taxon>
        <taxon>Pontibacter</taxon>
    </lineage>
</organism>
<dbReference type="AlphaFoldDB" id="A0A1Q5PIM6"/>